<name>A0ABV3CE23_9ACTN</name>
<evidence type="ECO:0000313" key="1">
    <source>
        <dbReference type="EMBL" id="MEU7073042.1"/>
    </source>
</evidence>
<accession>A0ABV3CE23</accession>
<organism evidence="1 2">
    <name type="scientific">Streptomyces narbonensis</name>
    <dbReference type="NCBI Taxonomy" id="67333"/>
    <lineage>
        <taxon>Bacteria</taxon>
        <taxon>Bacillati</taxon>
        <taxon>Actinomycetota</taxon>
        <taxon>Actinomycetes</taxon>
        <taxon>Kitasatosporales</taxon>
        <taxon>Streptomycetaceae</taxon>
        <taxon>Streptomyces</taxon>
    </lineage>
</organism>
<comment type="caution">
    <text evidence="1">The sequence shown here is derived from an EMBL/GenBank/DDBJ whole genome shotgun (WGS) entry which is preliminary data.</text>
</comment>
<dbReference type="Proteomes" id="UP001551329">
    <property type="component" value="Unassembled WGS sequence"/>
</dbReference>
<sequence>MLGERHGIPAESAVCTWMLERDGDSFVVSSDPNWREAEYALVTGDPVADGLVAELRGREGR</sequence>
<reference evidence="1 2" key="1">
    <citation type="submission" date="2024-06" db="EMBL/GenBank/DDBJ databases">
        <title>The Natural Products Discovery Center: Release of the First 8490 Sequenced Strains for Exploring Actinobacteria Biosynthetic Diversity.</title>
        <authorList>
            <person name="Kalkreuter E."/>
            <person name="Kautsar S.A."/>
            <person name="Yang D."/>
            <person name="Bader C.D."/>
            <person name="Teijaro C.N."/>
            <person name="Fluegel L."/>
            <person name="Davis C.M."/>
            <person name="Simpson J.R."/>
            <person name="Lauterbach L."/>
            <person name="Steele A.D."/>
            <person name="Gui C."/>
            <person name="Meng S."/>
            <person name="Li G."/>
            <person name="Viehrig K."/>
            <person name="Ye F."/>
            <person name="Su P."/>
            <person name="Kiefer A.F."/>
            <person name="Nichols A."/>
            <person name="Cepeda A.J."/>
            <person name="Yan W."/>
            <person name="Fan B."/>
            <person name="Jiang Y."/>
            <person name="Adhikari A."/>
            <person name="Zheng C.-J."/>
            <person name="Schuster L."/>
            <person name="Cowan T.M."/>
            <person name="Smanski M.J."/>
            <person name="Chevrette M.G."/>
            <person name="De Carvalho L.P.S."/>
            <person name="Shen B."/>
        </authorList>
    </citation>
    <scope>NUCLEOTIDE SEQUENCE [LARGE SCALE GENOMIC DNA]</scope>
    <source>
        <strain evidence="1 2">NPDC045974</strain>
    </source>
</reference>
<dbReference type="RefSeq" id="WP_358476688.1">
    <property type="nucleotide sequence ID" value="NZ_JBEZAE010000016.1"/>
</dbReference>
<gene>
    <name evidence="1" type="ORF">AB0A88_23235</name>
</gene>
<protein>
    <submittedName>
        <fullName evidence="1">Uncharacterized protein</fullName>
    </submittedName>
</protein>
<keyword evidence="2" id="KW-1185">Reference proteome</keyword>
<proteinExistence type="predicted"/>
<evidence type="ECO:0000313" key="2">
    <source>
        <dbReference type="Proteomes" id="UP001551329"/>
    </source>
</evidence>
<dbReference type="EMBL" id="JBEZAE010000016">
    <property type="protein sequence ID" value="MEU7073042.1"/>
    <property type="molecule type" value="Genomic_DNA"/>
</dbReference>